<organism evidence="6 7">
    <name type="scientific">Pseudofrankia inefficax (strain DSM 45817 / CECT 9037 / DDB 130130 / EuI1c)</name>
    <name type="common">Frankia inefficax</name>
    <dbReference type="NCBI Taxonomy" id="298654"/>
    <lineage>
        <taxon>Bacteria</taxon>
        <taxon>Bacillati</taxon>
        <taxon>Actinomycetota</taxon>
        <taxon>Actinomycetes</taxon>
        <taxon>Frankiales</taxon>
        <taxon>Frankiaceae</taxon>
        <taxon>Pseudofrankia</taxon>
    </lineage>
</organism>
<dbReference type="OrthoDB" id="4928917at2"/>
<feature type="region of interest" description="Disordered" evidence="4">
    <location>
        <begin position="1"/>
        <end position="27"/>
    </location>
</feature>
<dbReference type="PANTHER" id="PTHR43214:SF43">
    <property type="entry name" value="TWO-COMPONENT RESPONSE REGULATOR"/>
    <property type="match status" value="1"/>
</dbReference>
<dbReference type="InterPro" id="IPR039420">
    <property type="entry name" value="WalR-like"/>
</dbReference>
<feature type="domain" description="Response regulatory" evidence="5">
    <location>
        <begin position="27"/>
        <end position="141"/>
    </location>
</feature>
<keyword evidence="1 3" id="KW-0597">Phosphoprotein</keyword>
<feature type="modified residue" description="4-aspartylphosphate" evidence="3">
    <location>
        <position position="77"/>
    </location>
</feature>
<evidence type="ECO:0000256" key="3">
    <source>
        <dbReference type="PROSITE-ProRule" id="PRU00169"/>
    </source>
</evidence>
<evidence type="ECO:0000256" key="4">
    <source>
        <dbReference type="SAM" id="MobiDB-lite"/>
    </source>
</evidence>
<dbReference type="CDD" id="cd17535">
    <property type="entry name" value="REC_NarL-like"/>
    <property type="match status" value="1"/>
</dbReference>
<dbReference type="InParanoid" id="E3J0Q1"/>
<gene>
    <name evidence="6" type="ordered locus">FraEuI1c_4830</name>
</gene>
<dbReference type="eggNOG" id="COG2197">
    <property type="taxonomic scope" value="Bacteria"/>
</dbReference>
<dbReference type="SUPFAM" id="SSF52172">
    <property type="entry name" value="CheY-like"/>
    <property type="match status" value="1"/>
</dbReference>
<dbReference type="SUPFAM" id="SSF46894">
    <property type="entry name" value="C-terminal effector domain of the bipartite response regulators"/>
    <property type="match status" value="1"/>
</dbReference>
<dbReference type="InterPro" id="IPR011006">
    <property type="entry name" value="CheY-like_superfamily"/>
</dbReference>
<keyword evidence="7" id="KW-1185">Reference proteome</keyword>
<dbReference type="InterPro" id="IPR000792">
    <property type="entry name" value="Tscrpt_reg_LuxR_C"/>
</dbReference>
<dbReference type="InterPro" id="IPR001789">
    <property type="entry name" value="Sig_transdc_resp-reg_receiver"/>
</dbReference>
<dbReference type="Pfam" id="PF00072">
    <property type="entry name" value="Response_reg"/>
    <property type="match status" value="1"/>
</dbReference>
<dbReference type="EMBL" id="CP002299">
    <property type="protein sequence ID" value="ADP82820.1"/>
    <property type="molecule type" value="Genomic_DNA"/>
</dbReference>
<keyword evidence="2" id="KW-0238">DNA-binding</keyword>
<dbReference type="GO" id="GO:0006355">
    <property type="term" value="P:regulation of DNA-templated transcription"/>
    <property type="evidence" value="ECO:0007669"/>
    <property type="project" value="InterPro"/>
</dbReference>
<sequence>MTPGSPETEDPTPEGPEPDDGRPASVTVAAVDDHPIVLEGLATALRQLPGIDVIATASSVKELLAGPGRGADVVLLDLGLGDGSSPPDTIRQLIDLGLAVAVYSATADPATVRAAIRAGAAAFVAKTDQLADVAEAVRRTADGSGWISPPLAFLLLTDDAPDRPALSPQETQALQLYAAGLSMKAVASRMGIATETAKQYIDRVRKKYRDAGRVAASKIDLLRRAMEDGLIDPSGADPPA</sequence>
<evidence type="ECO:0000256" key="2">
    <source>
        <dbReference type="ARBA" id="ARBA00023125"/>
    </source>
</evidence>
<proteinExistence type="predicted"/>
<name>E3J0Q1_PSEI1</name>
<dbReference type="STRING" id="298654.FraEuI1c_4830"/>
<dbReference type="GO" id="GO:0003677">
    <property type="term" value="F:DNA binding"/>
    <property type="evidence" value="ECO:0007669"/>
    <property type="project" value="UniProtKB-KW"/>
</dbReference>
<evidence type="ECO:0000259" key="5">
    <source>
        <dbReference type="PROSITE" id="PS50110"/>
    </source>
</evidence>
<dbReference type="PANTHER" id="PTHR43214">
    <property type="entry name" value="TWO-COMPONENT RESPONSE REGULATOR"/>
    <property type="match status" value="1"/>
</dbReference>
<protein>
    <submittedName>
        <fullName evidence="6">Two component transcriptional regulator, LuxR family</fullName>
    </submittedName>
</protein>
<reference evidence="6 7" key="1">
    <citation type="submission" date="2010-10" db="EMBL/GenBank/DDBJ databases">
        <title>Complete sequence of Frankia sp. EuI1c.</title>
        <authorList>
            <consortium name="US DOE Joint Genome Institute"/>
            <person name="Lucas S."/>
            <person name="Copeland A."/>
            <person name="Lapidus A."/>
            <person name="Cheng J.-F."/>
            <person name="Bruce D."/>
            <person name="Goodwin L."/>
            <person name="Pitluck S."/>
            <person name="Chertkov O."/>
            <person name="Detter J.C."/>
            <person name="Han C."/>
            <person name="Tapia R."/>
            <person name="Land M."/>
            <person name="Hauser L."/>
            <person name="Jeffries C."/>
            <person name="Kyrpides N."/>
            <person name="Ivanova N."/>
            <person name="Mikhailova N."/>
            <person name="Beauchemin N."/>
            <person name="Sen A."/>
            <person name="Sur S.A."/>
            <person name="Gtari M."/>
            <person name="Wall L."/>
            <person name="Tisa L."/>
            <person name="Woyke T."/>
        </authorList>
    </citation>
    <scope>NUCLEOTIDE SEQUENCE [LARGE SCALE GENOMIC DNA]</scope>
    <source>
        <strain evidence="7">DSM 45817 / CECT 9037 / EuI1c</strain>
    </source>
</reference>
<dbReference type="HOGENOM" id="CLU_000445_90_5_11"/>
<dbReference type="PROSITE" id="PS50110">
    <property type="entry name" value="RESPONSE_REGULATORY"/>
    <property type="match status" value="1"/>
</dbReference>
<dbReference type="InterPro" id="IPR036388">
    <property type="entry name" value="WH-like_DNA-bd_sf"/>
</dbReference>
<dbReference type="SMART" id="SM00448">
    <property type="entry name" value="REC"/>
    <property type="match status" value="1"/>
</dbReference>
<dbReference type="Gene3D" id="1.10.10.10">
    <property type="entry name" value="Winged helix-like DNA-binding domain superfamily/Winged helix DNA-binding domain"/>
    <property type="match status" value="1"/>
</dbReference>
<dbReference type="InterPro" id="IPR016032">
    <property type="entry name" value="Sig_transdc_resp-reg_C-effctor"/>
</dbReference>
<feature type="compositionally biased region" description="Acidic residues" evidence="4">
    <location>
        <begin position="7"/>
        <end position="18"/>
    </location>
</feature>
<dbReference type="AlphaFoldDB" id="E3J0Q1"/>
<dbReference type="PRINTS" id="PR00038">
    <property type="entry name" value="HTHLUXR"/>
</dbReference>
<dbReference type="SMART" id="SM00421">
    <property type="entry name" value="HTH_LUXR"/>
    <property type="match status" value="1"/>
</dbReference>
<dbReference type="Pfam" id="PF00196">
    <property type="entry name" value="GerE"/>
    <property type="match status" value="1"/>
</dbReference>
<dbReference type="KEGG" id="fri:FraEuI1c_4830"/>
<dbReference type="Gene3D" id="3.40.50.2300">
    <property type="match status" value="1"/>
</dbReference>
<evidence type="ECO:0000256" key="1">
    <source>
        <dbReference type="ARBA" id="ARBA00022553"/>
    </source>
</evidence>
<dbReference type="InterPro" id="IPR058245">
    <property type="entry name" value="NreC/VraR/RcsB-like_REC"/>
</dbReference>
<dbReference type="GO" id="GO:0000160">
    <property type="term" value="P:phosphorelay signal transduction system"/>
    <property type="evidence" value="ECO:0007669"/>
    <property type="project" value="InterPro"/>
</dbReference>
<dbReference type="Proteomes" id="UP000002484">
    <property type="component" value="Chromosome"/>
</dbReference>
<evidence type="ECO:0000313" key="7">
    <source>
        <dbReference type="Proteomes" id="UP000002484"/>
    </source>
</evidence>
<accession>E3J0Q1</accession>
<evidence type="ECO:0000313" key="6">
    <source>
        <dbReference type="EMBL" id="ADP82820.1"/>
    </source>
</evidence>